<proteinExistence type="predicted"/>
<reference evidence="1" key="1">
    <citation type="submission" date="2019-08" db="EMBL/GenBank/DDBJ databases">
        <authorList>
            <person name="Kucharzyk K."/>
            <person name="Murdoch R.W."/>
            <person name="Higgins S."/>
            <person name="Loffler F."/>
        </authorList>
    </citation>
    <scope>NUCLEOTIDE SEQUENCE</scope>
</reference>
<evidence type="ECO:0000313" key="1">
    <source>
        <dbReference type="EMBL" id="MPL90936.1"/>
    </source>
</evidence>
<organism evidence="1">
    <name type="scientific">bioreactor metagenome</name>
    <dbReference type="NCBI Taxonomy" id="1076179"/>
    <lineage>
        <taxon>unclassified sequences</taxon>
        <taxon>metagenomes</taxon>
        <taxon>ecological metagenomes</taxon>
    </lineage>
</organism>
<sequence>MNYIELINQFWQVRRSKRITSLQADVYFTLLNECNLRGWENPFEISNKLICATIGISEPSLIDSRNRLQQIGLIEFQNGKRNSQSPVYYLNNLSRNRTIGLVEPLVTSLDETELSAEPFNKLNKTKKNKTSLPESPVGEAEVPASKIIDLYNEICKNLPPVKILTEKRRKAINARLREHGYENVVKMLQMASKSNFLAGQSQRGFIADFDWLFKPENFAKTLEDKYNDNRYKPASQGTVVNGKDSNVAYLEGAYERLTQQP</sequence>
<accession>A0A644VHZ7</accession>
<dbReference type="EMBL" id="VSSQ01000316">
    <property type="protein sequence ID" value="MPL90936.1"/>
    <property type="molecule type" value="Genomic_DNA"/>
</dbReference>
<protein>
    <submittedName>
        <fullName evidence="1">Uncharacterized protein</fullName>
    </submittedName>
</protein>
<gene>
    <name evidence="1" type="ORF">SDC9_36994</name>
</gene>
<comment type="caution">
    <text evidence="1">The sequence shown here is derived from an EMBL/GenBank/DDBJ whole genome shotgun (WGS) entry which is preliminary data.</text>
</comment>
<name>A0A644VHZ7_9ZZZZ</name>
<dbReference type="AlphaFoldDB" id="A0A644VHZ7"/>